<protein>
    <submittedName>
        <fullName evidence="1">Uncharacterized protein</fullName>
    </submittedName>
</protein>
<dbReference type="Proteomes" id="UP000886865">
    <property type="component" value="Unassembled WGS sequence"/>
</dbReference>
<reference evidence="1" key="2">
    <citation type="journal article" date="2021" name="PeerJ">
        <title>Extensive microbial diversity within the chicken gut microbiome revealed by metagenomics and culture.</title>
        <authorList>
            <person name="Gilroy R."/>
            <person name="Ravi A."/>
            <person name="Getino M."/>
            <person name="Pursley I."/>
            <person name="Horton D.L."/>
            <person name="Alikhan N.F."/>
            <person name="Baker D."/>
            <person name="Gharbi K."/>
            <person name="Hall N."/>
            <person name="Watson M."/>
            <person name="Adriaenssens E.M."/>
            <person name="Foster-Nyarko E."/>
            <person name="Jarju S."/>
            <person name="Secka A."/>
            <person name="Antonio M."/>
            <person name="Oren A."/>
            <person name="Chaudhuri R.R."/>
            <person name="La Ragione R."/>
            <person name="Hildebrand F."/>
            <person name="Pallen M.J."/>
        </authorList>
    </citation>
    <scope>NUCLEOTIDE SEQUENCE</scope>
    <source>
        <strain evidence="1">CHK152-2871</strain>
    </source>
</reference>
<evidence type="ECO:0000313" key="1">
    <source>
        <dbReference type="EMBL" id="HIS75101.1"/>
    </source>
</evidence>
<dbReference type="EMBL" id="DVJQ01000075">
    <property type="protein sequence ID" value="HIS75101.1"/>
    <property type="molecule type" value="Genomic_DNA"/>
</dbReference>
<evidence type="ECO:0000313" key="2">
    <source>
        <dbReference type="Proteomes" id="UP000886865"/>
    </source>
</evidence>
<organism evidence="1 2">
    <name type="scientific">Candidatus Galligastranaerophilus intestinavium</name>
    <dbReference type="NCBI Taxonomy" id="2840836"/>
    <lineage>
        <taxon>Bacteria</taxon>
        <taxon>Candidatus Galligastranaerophilus</taxon>
    </lineage>
</organism>
<reference evidence="1" key="1">
    <citation type="submission" date="2020-10" db="EMBL/GenBank/DDBJ databases">
        <authorList>
            <person name="Gilroy R."/>
        </authorList>
    </citation>
    <scope>NUCLEOTIDE SEQUENCE</scope>
    <source>
        <strain evidence="1">CHK152-2871</strain>
    </source>
</reference>
<comment type="caution">
    <text evidence="1">The sequence shown here is derived from an EMBL/GenBank/DDBJ whole genome shotgun (WGS) entry which is preliminary data.</text>
</comment>
<sequence length="104" mass="12095">MKIKTSDELVFIETNRWRRFKFLPKANLTGAKSVSQGEDQNDEFWSQLLIGDVRVLLSKTQQEQRSIKAQSPFKLSEKLTQGFGNFNDTRMTQSSHQVIIYKLI</sequence>
<accession>A0A9D1FJR7</accession>
<proteinExistence type="predicted"/>
<name>A0A9D1FJR7_9BACT</name>
<gene>
    <name evidence="1" type="ORF">IAA86_08805</name>
</gene>
<dbReference type="AlphaFoldDB" id="A0A9D1FJR7"/>